<keyword evidence="2" id="KW-1185">Reference proteome</keyword>
<dbReference type="EMBL" id="JANHOH010000001">
    <property type="protein sequence ID" value="MCQ6958385.1"/>
    <property type="molecule type" value="Genomic_DNA"/>
</dbReference>
<organism evidence="1 2">
    <name type="scientific">Mucilaginibacter aquariorum</name>
    <dbReference type="NCBI Taxonomy" id="2967225"/>
    <lineage>
        <taxon>Bacteria</taxon>
        <taxon>Pseudomonadati</taxon>
        <taxon>Bacteroidota</taxon>
        <taxon>Sphingobacteriia</taxon>
        <taxon>Sphingobacteriales</taxon>
        <taxon>Sphingobacteriaceae</taxon>
        <taxon>Mucilaginibacter</taxon>
    </lineage>
</organism>
<dbReference type="RefSeq" id="WP_256538559.1">
    <property type="nucleotide sequence ID" value="NZ_JANHOH010000001.1"/>
</dbReference>
<protein>
    <submittedName>
        <fullName evidence="1">Uncharacterized protein</fullName>
    </submittedName>
</protein>
<comment type="caution">
    <text evidence="1">The sequence shown here is derived from an EMBL/GenBank/DDBJ whole genome shotgun (WGS) entry which is preliminary data.</text>
</comment>
<name>A0ABT1T1V1_9SPHI</name>
<evidence type="ECO:0000313" key="2">
    <source>
        <dbReference type="Proteomes" id="UP001204376"/>
    </source>
</evidence>
<gene>
    <name evidence="1" type="ORF">NPE20_10465</name>
</gene>
<reference evidence="1 2" key="1">
    <citation type="submission" date="2022-07" db="EMBL/GenBank/DDBJ databases">
        <title>Mucilaginibacter sp. JC4.</title>
        <authorList>
            <person name="Le V."/>
            <person name="Ko S.-R."/>
            <person name="Ahn C.-Y."/>
            <person name="Oh H.-M."/>
        </authorList>
    </citation>
    <scope>NUCLEOTIDE SEQUENCE [LARGE SCALE GENOMIC DNA]</scope>
    <source>
        <strain evidence="1 2">JC4</strain>
    </source>
</reference>
<evidence type="ECO:0000313" key="1">
    <source>
        <dbReference type="EMBL" id="MCQ6958385.1"/>
    </source>
</evidence>
<dbReference type="Proteomes" id="UP001204376">
    <property type="component" value="Unassembled WGS sequence"/>
</dbReference>
<sequence length="90" mass="10603">MKKAATKKLHLEIASLLEKALPGNAKINYQDNMIKVVVSREDFENRFGEVLHHIKHLIDEEHPFRSYDVSVLVRDSGFRFEHVFKIWKTL</sequence>
<proteinExistence type="predicted"/>
<accession>A0ABT1T1V1</accession>